<dbReference type="InterPro" id="IPR012640">
    <property type="entry name" value="Membr_lipoprot_lipid_attach_CS"/>
</dbReference>
<dbReference type="EMBL" id="LKHS01000033">
    <property type="protein sequence ID" value="KQH83621.1"/>
    <property type="molecule type" value="Genomic_DNA"/>
</dbReference>
<reference evidence="4 5" key="1">
    <citation type="submission" date="2015-08" db="EMBL/GenBank/DDBJ databases">
        <title>Antibacterial properties of a collection of Vibrionaceae strains.</title>
        <authorList>
            <person name="Giubergia S."/>
        </authorList>
    </citation>
    <scope>NUCLEOTIDE SEQUENCE [LARGE SCALE GENOMIC DNA]</scope>
    <source>
        <strain evidence="4 5">S0821</strain>
    </source>
</reference>
<feature type="signal peptide" evidence="3">
    <location>
        <begin position="1"/>
        <end position="22"/>
    </location>
</feature>
<evidence type="ECO:0000256" key="1">
    <source>
        <dbReference type="ARBA" id="ARBA00017922"/>
    </source>
</evidence>
<name>A0A0Q2QUB5_VIBFU</name>
<dbReference type="PIRSF" id="PIRSF028160">
    <property type="entry name" value="UCP028160"/>
    <property type="match status" value="1"/>
</dbReference>
<comment type="caution">
    <text evidence="4">The sequence shown here is derived from an EMBL/GenBank/DDBJ whole genome shotgun (WGS) entry which is preliminary data.</text>
</comment>
<dbReference type="Proteomes" id="UP000051221">
    <property type="component" value="Unassembled WGS sequence"/>
</dbReference>
<evidence type="ECO:0000313" key="4">
    <source>
        <dbReference type="EMBL" id="KQH83621.1"/>
    </source>
</evidence>
<proteinExistence type="predicted"/>
<keyword evidence="4" id="KW-0413">Isomerase</keyword>
<dbReference type="PROSITE" id="PS51257">
    <property type="entry name" value="PROKAR_LIPOPROTEIN"/>
    <property type="match status" value="1"/>
</dbReference>
<dbReference type="GO" id="GO:0016853">
    <property type="term" value="F:isomerase activity"/>
    <property type="evidence" value="ECO:0007669"/>
    <property type="project" value="UniProtKB-KW"/>
</dbReference>
<evidence type="ECO:0000256" key="2">
    <source>
        <dbReference type="ARBA" id="ARBA00022729"/>
    </source>
</evidence>
<sequence>MKKILFPLLALGVLAGCSSSLPTPNLEQISDYTGGQSMGDATSFYWYTERQNQPSSAADYVSSERFGWYTSSYRWDEGQVREVVREGVQPKNKVLVPYRVQLRFNKDGEAVYQQYRVDGKVLPLNQDQLSHYQQQANALAEMTKSQDAQGLELIQGVWDGEVFETCTGREYRRIEFNQTLPNFVVNRLSSLDSYVAFLGKIRNDKVYVEELLMLADDNHDCVRRPNLISD</sequence>
<dbReference type="InterPro" id="IPR016872">
    <property type="entry name" value="UCP028160"/>
</dbReference>
<evidence type="ECO:0000256" key="3">
    <source>
        <dbReference type="SAM" id="SignalP"/>
    </source>
</evidence>
<keyword evidence="5" id="KW-1185">Reference proteome</keyword>
<feature type="chain" id="PRO_5006195868" description="Type IV secretion system putative lipoprotein virB7" evidence="3">
    <location>
        <begin position="23"/>
        <end position="230"/>
    </location>
</feature>
<keyword evidence="2 3" id="KW-0732">Signal</keyword>
<dbReference type="InterPro" id="IPR010858">
    <property type="entry name" value="DUF1481"/>
</dbReference>
<dbReference type="Pfam" id="PF07356">
    <property type="entry name" value="DUF1481"/>
    <property type="match status" value="1"/>
</dbReference>
<accession>A0A0Q2QUB5</accession>
<gene>
    <name evidence="4" type="ORF">AMR76_21670</name>
</gene>
<dbReference type="RefSeq" id="WP_055467190.1">
    <property type="nucleotide sequence ID" value="NZ_CAWQRI010000061.1"/>
</dbReference>
<organism evidence="4 5">
    <name type="scientific">Vibrio furnissii</name>
    <dbReference type="NCBI Taxonomy" id="29494"/>
    <lineage>
        <taxon>Bacteria</taxon>
        <taxon>Pseudomonadati</taxon>
        <taxon>Pseudomonadota</taxon>
        <taxon>Gammaproteobacteria</taxon>
        <taxon>Vibrionales</taxon>
        <taxon>Vibrionaceae</taxon>
        <taxon>Vibrio</taxon>
    </lineage>
</organism>
<dbReference type="AlphaFoldDB" id="A0A0Q2QUB5"/>
<protein>
    <recommendedName>
        <fullName evidence="1">Type IV secretion system putative lipoprotein virB7</fullName>
    </recommendedName>
</protein>
<evidence type="ECO:0000313" key="5">
    <source>
        <dbReference type="Proteomes" id="UP000051221"/>
    </source>
</evidence>
<dbReference type="InParanoid" id="A0A0Q2QUB5"/>
<dbReference type="Pfam" id="PF08139">
    <property type="entry name" value="LPAM_1"/>
    <property type="match status" value="1"/>
</dbReference>